<dbReference type="InterPro" id="IPR035897">
    <property type="entry name" value="Toll_tir_struct_dom_sf"/>
</dbReference>
<dbReference type="InterPro" id="IPR036390">
    <property type="entry name" value="WH_DNA-bd_sf"/>
</dbReference>
<keyword evidence="6" id="KW-0378">Hydrolase</keyword>
<keyword evidence="19" id="KW-0472">Membrane</keyword>
<evidence type="ECO:0000256" key="5">
    <source>
        <dbReference type="ARBA" id="ARBA00022741"/>
    </source>
</evidence>
<keyword evidence="9" id="KW-0805">Transcription regulation</keyword>
<sequence length="1626" mass="184595">MDYSSASLLRICAAAITILGTVSFLIYEKFIRSNPQKKKKITASSRNWEHNVFSSFSSVDVPKSFLSRIRKELRRKGFEPLIDNETERCVSIGPELRNAISVSRIVIVVLSRNYALSPWCLDELVEIMKCKEELGQRVVTIFYNLDPIDVLKQTGDFGDNFRKTRKGKTDEDIWKCTRALAELPRVYKLTSRLSIKIDDTAMNKHREECERKNKEDIDRWIKALEQVATIDGFRSWDWDDEKATVEKIANDISSIMNTSTQSSAFQGLVGMEAHMEKMKELLGLDSDKVRLIGICGLPGSGKTTIAKRLYQQLLPQFELSTIIIDIKGCYPRTCYNEDDRLLLLQSHLLSQLLNHKCTGEILQLEAAHEMLKDKKVLLVLDDVDSIGQLDALANEARWFGPGSRIIITTQDQRLLEEQGIQYIYNVDFPPPNGLLPTVYIYCEDALQYSFTSHLSMGFRRKGISAFVNYNETLDVIERVSASVLVFSKSCVSSTSCLDKLVRVFQCRRKTGQLVVPVYYGTSSSDVVVQEHKSVDRIREWSSALQELRELPGHYNREECSERELVEEIVKDVHEKLFPTEQIGINSRLLEMEHLLCKQPWGIRRIGIWGMPGIGKTTLAKAFFDQISGGYEASCFIKHFDKAFRGKGLHRLLEEHFGKILKELPRVCSSITRPSLPRDKLSKKRTLVVLDDVHNPLVAESFLEGFQWFGPGSLIIITSRDKQVFRLCQINHVYEVQSFNENEALQLFSQCAFGIDIREQNLLELSLEVIDYASGNPLALSFYGGELKGKELSEMETTFFKLKQRTPYKIFDLFKSSYETLDDNEKNIFLDIACFFSGENVDYVMRLLEGCGFFPHVGIDVLVENCLVTISENRVKMHRIIQDFGREIIDGETVQIERRRRLSDPWSIKFLLEDDELEANEDPKATYTRTLGTEDIEGILLDTSNLTFDVNPGAFENMLSLRFLKIYCSSYENHYSLRLPKGLEFLPDELRLLHWENYPLQSLPQDFDPCHLVELNLSHSQLQKLWAGTKSLEMLKMVKLCHSQQLTAIDDILKAQNIELIDLQGCTKLQSFPATGQLQHLRVVNLSGCREIKSFPEVSPNIEELHLQGTGIRELPISIVSLFEQAKLNRELFNLLPEFSGVSNAWNNEQSTSLAKLVTSTQNLGKLVCLNMKDCVHLRKLPSMFDFESLKVLNLSGCSELDDIEGFPPNVKELYLVSTALKELPQLPQSLEVLNAHGCVSLLSIPSNFKRLPRFYTFSNCFALSASVVNEFVNNALTNVAHIAREKQELNKSLAFSFTVPSPESKNITFDLQPGSSVIIQLGSSWRLIHGFAILVEVAFLEECQAGAFGVSCVCRWKDTECVSHRLEKNFHCWIPGEGVPKDHMFVFCDLDMHLTACEGNDSSILADLVVFEFFTVNKQKKLLDGSCAVTRCGVHVFTAANEDTSSSMTKPFSSSDYLLEIFDNEVEELRVIYDGLDENDRNLLLYMAYLNGEEADFLAPLIASNGLGISSRLNVLANKSLINISPYGIIVRQGLLKKIGREIVYRQSTLPGSSTVLDRDFVEAAAVKEPKVTTVKVPRVTTVEEAYEANAKAGDFISFKNHRMKRMKLIESFNRYNEMVKKINDG</sequence>
<dbReference type="SUPFAM" id="SSF46785">
    <property type="entry name" value="Winged helix' DNA-binding domain"/>
    <property type="match status" value="1"/>
</dbReference>
<dbReference type="Proteomes" id="UP000426265">
    <property type="component" value="Unassembled WGS sequence"/>
</dbReference>
<evidence type="ECO:0000256" key="16">
    <source>
        <dbReference type="ARBA" id="ARBA00077674"/>
    </source>
</evidence>
<dbReference type="SMART" id="SM00382">
    <property type="entry name" value="AAA"/>
    <property type="match status" value="2"/>
</dbReference>
<dbReference type="SUPFAM" id="SSF52540">
    <property type="entry name" value="P-loop containing nucleoside triphosphate hydrolases"/>
    <property type="match status" value="2"/>
</dbReference>
<evidence type="ECO:0000256" key="15">
    <source>
        <dbReference type="ARBA" id="ARBA00076988"/>
    </source>
</evidence>
<evidence type="ECO:0000256" key="11">
    <source>
        <dbReference type="ARBA" id="ARBA00023125"/>
    </source>
</evidence>
<dbReference type="PANTHER" id="PTHR11017:SF518">
    <property type="entry name" value="DISEASE RESISTANCE PROTEIN (TIR-NBS-LRR CLASS)-RELATED"/>
    <property type="match status" value="1"/>
</dbReference>
<dbReference type="GO" id="GO:0016787">
    <property type="term" value="F:hydrolase activity"/>
    <property type="evidence" value="ECO:0007669"/>
    <property type="project" value="UniProtKB-KW"/>
</dbReference>
<dbReference type="GO" id="GO:0006952">
    <property type="term" value="P:defense response"/>
    <property type="evidence" value="ECO:0007669"/>
    <property type="project" value="UniProtKB-KW"/>
</dbReference>
<keyword evidence="11" id="KW-0238">DNA-binding</keyword>
<keyword evidence="10" id="KW-0520">NAD</keyword>
<dbReference type="PRINTS" id="PR00364">
    <property type="entry name" value="DISEASERSIST"/>
</dbReference>
<dbReference type="InterPro" id="IPR032675">
    <property type="entry name" value="LRR_dom_sf"/>
</dbReference>
<keyword evidence="19" id="KW-0812">Transmembrane</keyword>
<evidence type="ECO:0000256" key="18">
    <source>
        <dbReference type="ARBA" id="ARBA00084083"/>
    </source>
</evidence>
<keyword evidence="3" id="KW-0433">Leucine-rich repeat</keyword>
<evidence type="ECO:0000256" key="4">
    <source>
        <dbReference type="ARBA" id="ARBA00022737"/>
    </source>
</evidence>
<dbReference type="SMART" id="SM00255">
    <property type="entry name" value="TIR"/>
    <property type="match status" value="2"/>
</dbReference>
<evidence type="ECO:0000256" key="8">
    <source>
        <dbReference type="ARBA" id="ARBA00022840"/>
    </source>
</evidence>
<keyword evidence="13" id="KW-0539">Nucleus</keyword>
<accession>A0A654FVY5</accession>
<evidence type="ECO:0000259" key="20">
    <source>
        <dbReference type="PROSITE" id="PS50104"/>
    </source>
</evidence>
<evidence type="ECO:0000256" key="3">
    <source>
        <dbReference type="ARBA" id="ARBA00022614"/>
    </source>
</evidence>
<dbReference type="Pfam" id="PF07725">
    <property type="entry name" value="LRR_3"/>
    <property type="match status" value="1"/>
</dbReference>
<dbReference type="InterPro" id="IPR002182">
    <property type="entry name" value="NB-ARC"/>
</dbReference>
<dbReference type="InterPro" id="IPR003593">
    <property type="entry name" value="AAA+_ATPase"/>
</dbReference>
<dbReference type="PANTHER" id="PTHR11017">
    <property type="entry name" value="LEUCINE-RICH REPEAT-CONTAINING PROTEIN"/>
    <property type="match status" value="1"/>
</dbReference>
<name>A0A654FVY5_ARATH</name>
<dbReference type="SUPFAM" id="SSF52200">
    <property type="entry name" value="Toll/Interleukin receptor TIR domain"/>
    <property type="match status" value="2"/>
</dbReference>
<evidence type="ECO:0000256" key="13">
    <source>
        <dbReference type="ARBA" id="ARBA00023242"/>
    </source>
</evidence>
<dbReference type="EMBL" id="CACRSJ010000109">
    <property type="protein sequence ID" value="VYS65055.1"/>
    <property type="molecule type" value="Genomic_DNA"/>
</dbReference>
<reference evidence="21 22" key="1">
    <citation type="submission" date="2019-11" db="EMBL/GenBank/DDBJ databases">
        <authorList>
            <person name="Jiao W.-B."/>
            <person name="Schneeberger K."/>
        </authorList>
    </citation>
    <scope>NUCLEOTIDE SEQUENCE [LARGE SCALE GENOMIC DNA]</scope>
    <source>
        <strain evidence="22">cv. An-1</strain>
    </source>
</reference>
<keyword evidence="8" id="KW-0067">ATP-binding</keyword>
<dbReference type="InterPro" id="IPR027417">
    <property type="entry name" value="P-loop_NTPase"/>
</dbReference>
<dbReference type="PROSITE" id="PS50104">
    <property type="entry name" value="TIR"/>
    <property type="match status" value="2"/>
</dbReference>
<dbReference type="GO" id="GO:0005634">
    <property type="term" value="C:nucleus"/>
    <property type="evidence" value="ECO:0007669"/>
    <property type="project" value="UniProtKB-SubCell"/>
</dbReference>
<dbReference type="FunFam" id="3.40.50.300:FF:001957">
    <property type="entry name" value="Disease resistance protein (TIR-NBS-LRR class)"/>
    <property type="match status" value="1"/>
</dbReference>
<protein>
    <recommendedName>
        <fullName evidence="14">Disease resistance protein RRS1</fullName>
    </recommendedName>
    <alternativeName>
        <fullName evidence="17">Disease resistance protein RCH2</fullName>
    </alternativeName>
    <alternativeName>
        <fullName evidence="16">Probable WRKY transcription factor 52</fullName>
    </alternativeName>
    <alternativeName>
        <fullName evidence="18">Resistance to Colletotrichum higginsianum 2 protein</fullName>
    </alternativeName>
    <alternativeName>
        <fullName evidence="15">Resistance to Ralstonia solanacearum 1 protein</fullName>
    </alternativeName>
</protein>
<evidence type="ECO:0000256" key="17">
    <source>
        <dbReference type="ARBA" id="ARBA00081535"/>
    </source>
</evidence>
<dbReference type="Gene3D" id="3.40.50.10140">
    <property type="entry name" value="Toll/interleukin-1 receptor homology (TIR) domain"/>
    <property type="match status" value="2"/>
</dbReference>
<dbReference type="FunFam" id="3.40.50.10140:FF:000007">
    <property type="entry name" value="Disease resistance protein (TIR-NBS-LRR class)"/>
    <property type="match status" value="1"/>
</dbReference>
<dbReference type="Gene3D" id="1.10.8.430">
    <property type="entry name" value="Helical domain of apoptotic protease-activating factors"/>
    <property type="match status" value="1"/>
</dbReference>
<dbReference type="FunFam" id="1.10.8.430:FF:000004">
    <property type="entry name" value="Disease resistance protein (TIR-NBS-LRR class)"/>
    <property type="match status" value="1"/>
</dbReference>
<dbReference type="InterPro" id="IPR044974">
    <property type="entry name" value="Disease_R_plants"/>
</dbReference>
<dbReference type="SUPFAM" id="SSF52058">
    <property type="entry name" value="L domain-like"/>
    <property type="match status" value="1"/>
</dbReference>
<dbReference type="Pfam" id="PF23282">
    <property type="entry name" value="WHD_ROQ1"/>
    <property type="match status" value="1"/>
</dbReference>
<keyword evidence="5" id="KW-0547">Nucleotide-binding</keyword>
<feature type="domain" description="TIR" evidence="20">
    <location>
        <begin position="433"/>
        <end position="576"/>
    </location>
</feature>
<dbReference type="GO" id="GO:0003677">
    <property type="term" value="F:DNA binding"/>
    <property type="evidence" value="ECO:0007669"/>
    <property type="project" value="UniProtKB-KW"/>
</dbReference>
<evidence type="ECO:0000256" key="10">
    <source>
        <dbReference type="ARBA" id="ARBA00023027"/>
    </source>
</evidence>
<dbReference type="GO" id="GO:0005524">
    <property type="term" value="F:ATP binding"/>
    <property type="evidence" value="ECO:0007669"/>
    <property type="project" value="UniProtKB-KW"/>
</dbReference>
<evidence type="ECO:0000313" key="21">
    <source>
        <dbReference type="EMBL" id="VYS65055.1"/>
    </source>
</evidence>
<dbReference type="GO" id="GO:0043531">
    <property type="term" value="F:ADP binding"/>
    <property type="evidence" value="ECO:0007669"/>
    <property type="project" value="InterPro"/>
</dbReference>
<evidence type="ECO:0000256" key="19">
    <source>
        <dbReference type="SAM" id="Phobius"/>
    </source>
</evidence>
<dbReference type="Pfam" id="PF00931">
    <property type="entry name" value="NB-ARC"/>
    <property type="match status" value="2"/>
</dbReference>
<evidence type="ECO:0000256" key="2">
    <source>
        <dbReference type="ARBA" id="ARBA00004496"/>
    </source>
</evidence>
<evidence type="ECO:0000256" key="14">
    <source>
        <dbReference type="ARBA" id="ARBA00069485"/>
    </source>
</evidence>
<keyword evidence="12" id="KW-0804">Transcription</keyword>
<evidence type="ECO:0000256" key="7">
    <source>
        <dbReference type="ARBA" id="ARBA00022821"/>
    </source>
</evidence>
<dbReference type="FunFam" id="3.40.50.300:FF:001002">
    <property type="entry name" value="Disease resistance protein (TIR-NBS-LRR class)"/>
    <property type="match status" value="1"/>
</dbReference>
<evidence type="ECO:0000256" key="6">
    <source>
        <dbReference type="ARBA" id="ARBA00022801"/>
    </source>
</evidence>
<dbReference type="GO" id="GO:0005737">
    <property type="term" value="C:cytoplasm"/>
    <property type="evidence" value="ECO:0007669"/>
    <property type="project" value="UniProtKB-SubCell"/>
</dbReference>
<evidence type="ECO:0000256" key="12">
    <source>
        <dbReference type="ARBA" id="ARBA00023163"/>
    </source>
</evidence>
<comment type="subcellular location">
    <subcellularLocation>
        <location evidence="2">Cytoplasm</location>
    </subcellularLocation>
    <subcellularLocation>
        <location evidence="1">Nucleus</location>
    </subcellularLocation>
</comment>
<dbReference type="Pfam" id="PF01582">
    <property type="entry name" value="TIR"/>
    <property type="match status" value="3"/>
</dbReference>
<keyword evidence="7" id="KW-0611">Plant defense</keyword>
<evidence type="ECO:0000256" key="9">
    <source>
        <dbReference type="ARBA" id="ARBA00023015"/>
    </source>
</evidence>
<evidence type="ECO:0000313" key="22">
    <source>
        <dbReference type="Proteomes" id="UP000426265"/>
    </source>
</evidence>
<feature type="transmembrane region" description="Helical" evidence="19">
    <location>
        <begin position="7"/>
        <end position="27"/>
    </location>
</feature>
<dbReference type="InterPro" id="IPR058192">
    <property type="entry name" value="WHD_ROQ1-like"/>
</dbReference>
<keyword evidence="4" id="KW-0677">Repeat</keyword>
<dbReference type="InterPro" id="IPR042197">
    <property type="entry name" value="Apaf_helical"/>
</dbReference>
<dbReference type="InterPro" id="IPR011713">
    <property type="entry name" value="Leu-rich_rpt_3"/>
</dbReference>
<dbReference type="FunFam" id="3.40.50.10140:FF:000025">
    <property type="entry name" value="Disease resistance protein (TIR-NBS-LRR class)"/>
    <property type="match status" value="1"/>
</dbReference>
<dbReference type="InterPro" id="IPR000157">
    <property type="entry name" value="TIR_dom"/>
</dbReference>
<dbReference type="Gene3D" id="3.80.10.10">
    <property type="entry name" value="Ribonuclease Inhibitor"/>
    <property type="match status" value="2"/>
</dbReference>
<proteinExistence type="predicted"/>
<gene>
    <name evidence="21" type="ORF">AN1_LOCUS20464</name>
</gene>
<evidence type="ECO:0000256" key="1">
    <source>
        <dbReference type="ARBA" id="ARBA00004123"/>
    </source>
</evidence>
<organism evidence="21 22">
    <name type="scientific">Arabidopsis thaliana</name>
    <name type="common">Mouse-ear cress</name>
    <dbReference type="NCBI Taxonomy" id="3702"/>
    <lineage>
        <taxon>Eukaryota</taxon>
        <taxon>Viridiplantae</taxon>
        <taxon>Streptophyta</taxon>
        <taxon>Embryophyta</taxon>
        <taxon>Tracheophyta</taxon>
        <taxon>Spermatophyta</taxon>
        <taxon>Magnoliopsida</taxon>
        <taxon>eudicotyledons</taxon>
        <taxon>Gunneridae</taxon>
        <taxon>Pentapetalae</taxon>
        <taxon>rosids</taxon>
        <taxon>malvids</taxon>
        <taxon>Brassicales</taxon>
        <taxon>Brassicaceae</taxon>
        <taxon>Camelineae</taxon>
        <taxon>Arabidopsis</taxon>
    </lineage>
</organism>
<dbReference type="ExpressionAtlas" id="A0A654FVY5">
    <property type="expression patterns" value="baseline and differential"/>
</dbReference>
<dbReference type="GO" id="GO:0007165">
    <property type="term" value="P:signal transduction"/>
    <property type="evidence" value="ECO:0007669"/>
    <property type="project" value="InterPro"/>
</dbReference>
<feature type="domain" description="TIR" evidence="20">
    <location>
        <begin position="48"/>
        <end position="256"/>
    </location>
</feature>
<dbReference type="Gene3D" id="3.40.50.300">
    <property type="entry name" value="P-loop containing nucleotide triphosphate hydrolases"/>
    <property type="match status" value="2"/>
</dbReference>
<keyword evidence="19" id="KW-1133">Transmembrane helix</keyword>